<dbReference type="Proteomes" id="UP000317332">
    <property type="component" value="Unassembled WGS sequence"/>
</dbReference>
<gene>
    <name evidence="5" type="ORF">FJ651_15145</name>
</gene>
<feature type="repeat" description="TPR" evidence="3">
    <location>
        <begin position="227"/>
        <end position="260"/>
    </location>
</feature>
<keyword evidence="2 3" id="KW-0802">TPR repeat</keyword>
<reference evidence="5 6" key="1">
    <citation type="submission" date="2019-06" db="EMBL/GenBank/DDBJ databases">
        <title>Flavobacteriaceae Paucihalobacterium erythroidium CWB-1, complete genome.</title>
        <authorList>
            <person name="Wu S."/>
        </authorList>
    </citation>
    <scope>NUCLEOTIDE SEQUENCE [LARGE SCALE GENOMIC DNA]</scope>
    <source>
        <strain evidence="5 6">CWB-1</strain>
    </source>
</reference>
<dbReference type="Gene3D" id="1.25.40.10">
    <property type="entry name" value="Tetratricopeptide repeat domain"/>
    <property type="match status" value="2"/>
</dbReference>
<evidence type="ECO:0000313" key="5">
    <source>
        <dbReference type="EMBL" id="TPV31523.1"/>
    </source>
</evidence>
<dbReference type="RefSeq" id="WP_140991592.1">
    <property type="nucleotide sequence ID" value="NZ_VHIQ01000008.1"/>
</dbReference>
<accession>A0A506PCD1</accession>
<dbReference type="PANTHER" id="PTHR45586">
    <property type="entry name" value="TPR REPEAT-CONTAINING PROTEIN PA4667"/>
    <property type="match status" value="1"/>
</dbReference>
<feature type="repeat" description="TPR" evidence="3">
    <location>
        <begin position="295"/>
        <end position="328"/>
    </location>
</feature>
<evidence type="ECO:0000313" key="6">
    <source>
        <dbReference type="Proteomes" id="UP000317332"/>
    </source>
</evidence>
<evidence type="ECO:0000256" key="1">
    <source>
        <dbReference type="ARBA" id="ARBA00022737"/>
    </source>
</evidence>
<evidence type="ECO:0000256" key="4">
    <source>
        <dbReference type="SAM" id="SignalP"/>
    </source>
</evidence>
<feature type="chain" id="PRO_5021319572" evidence="4">
    <location>
        <begin position="20"/>
        <end position="425"/>
    </location>
</feature>
<dbReference type="PROSITE" id="PS50005">
    <property type="entry name" value="TPR"/>
    <property type="match status" value="2"/>
</dbReference>
<dbReference type="AlphaFoldDB" id="A0A506PCD1"/>
<dbReference type="OrthoDB" id="1149028at2"/>
<dbReference type="InterPro" id="IPR011990">
    <property type="entry name" value="TPR-like_helical_dom_sf"/>
</dbReference>
<evidence type="ECO:0000256" key="2">
    <source>
        <dbReference type="ARBA" id="ARBA00022803"/>
    </source>
</evidence>
<dbReference type="InterPro" id="IPR051012">
    <property type="entry name" value="CellSynth/LPSAsmb/PSIAsmb"/>
</dbReference>
<dbReference type="PANTHER" id="PTHR45586:SF1">
    <property type="entry name" value="LIPOPOLYSACCHARIDE ASSEMBLY PROTEIN B"/>
    <property type="match status" value="1"/>
</dbReference>
<keyword evidence="6" id="KW-1185">Reference proteome</keyword>
<dbReference type="InterPro" id="IPR019734">
    <property type="entry name" value="TPR_rpt"/>
</dbReference>
<dbReference type="SMART" id="SM00028">
    <property type="entry name" value="TPR"/>
    <property type="match status" value="2"/>
</dbReference>
<feature type="signal peptide" evidence="4">
    <location>
        <begin position="1"/>
        <end position="19"/>
    </location>
</feature>
<organism evidence="5 6">
    <name type="scientific">Paucihalobacter ruber</name>
    <dbReference type="NCBI Taxonomy" id="2567861"/>
    <lineage>
        <taxon>Bacteria</taxon>
        <taxon>Pseudomonadati</taxon>
        <taxon>Bacteroidota</taxon>
        <taxon>Flavobacteriia</taxon>
        <taxon>Flavobacteriales</taxon>
        <taxon>Flavobacteriaceae</taxon>
        <taxon>Paucihalobacter</taxon>
    </lineage>
</organism>
<dbReference type="SUPFAM" id="SSF48452">
    <property type="entry name" value="TPR-like"/>
    <property type="match status" value="2"/>
</dbReference>
<dbReference type="EMBL" id="VHIQ01000008">
    <property type="protein sequence ID" value="TPV31523.1"/>
    <property type="molecule type" value="Genomic_DNA"/>
</dbReference>
<evidence type="ECO:0000256" key="3">
    <source>
        <dbReference type="PROSITE-ProRule" id="PRU00339"/>
    </source>
</evidence>
<comment type="caution">
    <text evidence="5">The sequence shown here is derived from an EMBL/GenBank/DDBJ whole genome shotgun (WGS) entry which is preliminary data.</text>
</comment>
<proteinExistence type="predicted"/>
<name>A0A506PCD1_9FLAO</name>
<keyword evidence="1" id="KW-0677">Repeat</keyword>
<dbReference type="Pfam" id="PF14559">
    <property type="entry name" value="TPR_19"/>
    <property type="match status" value="1"/>
</dbReference>
<keyword evidence="4" id="KW-0732">Signal</keyword>
<protein>
    <submittedName>
        <fullName evidence="5">Tetratricopeptide repeat protein</fullName>
    </submittedName>
</protein>
<sequence length="425" mass="47377">MKTKMIIALICLISGLSYAQKDEIKAIEKALKSNDFAGARAATSAADAVVSNMDDKTKAKYYLIKAQAYYAGGAASDADFKKAIESLKDLSEVEKESGYTKHTAEAIQIKDGLLRTILSRASKAYEAQDYKGAANKFNDLYRMSTQDTIYLYYAASAAVQGMDYDTSLKYYEELRELGYDGAEMRYFAVNKETNEEEAFGDALMRDASIKAGQYISPRNEKSASKSAEIVKNIALIYVSQDKNDKALAYMKDAREENPDDMGLILSEANVHLKMGNKDKFKELMEVATTKDPKNPELQFNLGVLAAESGDSESAKKYYQNAIDLNPRYSDAILNMAVLILDRETSIIEEMNGLGTSKADDKRYEELKAERTKLYGDAVPYLQRVLEIDAKNLPAAETLMNMYSALGETDKYKEMKAKVEEIKEGN</sequence>